<feature type="compositionally biased region" description="Low complexity" evidence="1">
    <location>
        <begin position="548"/>
        <end position="567"/>
    </location>
</feature>
<dbReference type="GeneID" id="59379798"/>
<dbReference type="InterPro" id="IPR018535">
    <property type="entry name" value="DUF1996"/>
</dbReference>
<dbReference type="Pfam" id="PF09362">
    <property type="entry name" value="DUF1996"/>
    <property type="match status" value="1"/>
</dbReference>
<organism evidence="4 5">
    <name type="scientific">Pleurotus ostreatus</name>
    <name type="common">Oyster mushroom</name>
    <name type="synonym">White-rot fungus</name>
    <dbReference type="NCBI Taxonomy" id="5322"/>
    <lineage>
        <taxon>Eukaryota</taxon>
        <taxon>Fungi</taxon>
        <taxon>Dikarya</taxon>
        <taxon>Basidiomycota</taxon>
        <taxon>Agaricomycotina</taxon>
        <taxon>Agaricomycetes</taxon>
        <taxon>Agaricomycetidae</taxon>
        <taxon>Agaricales</taxon>
        <taxon>Pleurotineae</taxon>
        <taxon>Pleurotaceae</taxon>
        <taxon>Pleurotus</taxon>
    </lineage>
</organism>
<feature type="compositionally biased region" description="Low complexity" evidence="1">
    <location>
        <begin position="644"/>
        <end position="672"/>
    </location>
</feature>
<feature type="compositionally biased region" description="Low complexity" evidence="1">
    <location>
        <begin position="506"/>
        <end position="530"/>
    </location>
</feature>
<evidence type="ECO:0000256" key="2">
    <source>
        <dbReference type="SAM" id="SignalP"/>
    </source>
</evidence>
<feature type="chain" id="PRO_5034679227" description="DUF1996 domain-containing protein" evidence="2">
    <location>
        <begin position="20"/>
        <end position="739"/>
    </location>
</feature>
<feature type="domain" description="DUF1996" evidence="3">
    <location>
        <begin position="35"/>
        <end position="290"/>
    </location>
</feature>
<name>A0A8H6ZUS1_PLEOS</name>
<evidence type="ECO:0000313" key="4">
    <source>
        <dbReference type="EMBL" id="KAF7424670.1"/>
    </source>
</evidence>
<dbReference type="AlphaFoldDB" id="A0A8H6ZUS1"/>
<feature type="compositionally biased region" description="Acidic residues" evidence="1">
    <location>
        <begin position="531"/>
        <end position="547"/>
    </location>
</feature>
<reference evidence="4" key="1">
    <citation type="submission" date="2019-07" db="EMBL/GenBank/DDBJ databases">
        <authorList>
            <person name="Palmer J.M."/>
        </authorList>
    </citation>
    <scope>NUCLEOTIDE SEQUENCE</scope>
    <source>
        <strain evidence="4">PC9</strain>
    </source>
</reference>
<feature type="region of interest" description="Disordered" evidence="1">
    <location>
        <begin position="711"/>
        <end position="739"/>
    </location>
</feature>
<dbReference type="OrthoDB" id="74764at2759"/>
<gene>
    <name evidence="4" type="ORF">PC9H_009980</name>
</gene>
<feature type="compositionally biased region" description="Low complexity" evidence="1">
    <location>
        <begin position="582"/>
        <end position="602"/>
    </location>
</feature>
<feature type="region of interest" description="Disordered" evidence="1">
    <location>
        <begin position="377"/>
        <end position="403"/>
    </location>
</feature>
<evidence type="ECO:0000256" key="1">
    <source>
        <dbReference type="SAM" id="MobiDB-lite"/>
    </source>
</evidence>
<feature type="compositionally biased region" description="Acidic residues" evidence="1">
    <location>
        <begin position="570"/>
        <end position="581"/>
    </location>
</feature>
<evidence type="ECO:0000313" key="5">
    <source>
        <dbReference type="Proteomes" id="UP000623687"/>
    </source>
</evidence>
<dbReference type="PANTHER" id="PTHR43662:SF3">
    <property type="entry name" value="DOMAIN PROTEIN, PUTATIVE (AFU_ORTHOLOGUE AFUA_6G11970)-RELATED"/>
    <property type="match status" value="1"/>
</dbReference>
<feature type="region of interest" description="Disordered" evidence="1">
    <location>
        <begin position="432"/>
        <end position="681"/>
    </location>
</feature>
<dbReference type="VEuPathDB" id="FungiDB:PC9H_009980"/>
<dbReference type="RefSeq" id="XP_036628864.1">
    <property type="nucleotide sequence ID" value="XM_036779475.1"/>
</dbReference>
<keyword evidence="2" id="KW-0732">Signal</keyword>
<feature type="compositionally biased region" description="Low complexity" evidence="1">
    <location>
        <begin position="454"/>
        <end position="485"/>
    </location>
</feature>
<dbReference type="EMBL" id="JACETU010000007">
    <property type="protein sequence ID" value="KAF7424670.1"/>
    <property type="molecule type" value="Genomic_DNA"/>
</dbReference>
<feature type="compositionally biased region" description="Low complexity" evidence="1">
    <location>
        <begin position="432"/>
        <end position="444"/>
    </location>
</feature>
<dbReference type="Proteomes" id="UP000623687">
    <property type="component" value="Unassembled WGS sequence"/>
</dbReference>
<evidence type="ECO:0000259" key="3">
    <source>
        <dbReference type="Pfam" id="PF09362"/>
    </source>
</evidence>
<dbReference type="PANTHER" id="PTHR43662">
    <property type="match status" value="1"/>
</dbReference>
<keyword evidence="5" id="KW-1185">Reference proteome</keyword>
<accession>A0A8H6ZUS1</accession>
<feature type="signal peptide" evidence="2">
    <location>
        <begin position="1"/>
        <end position="19"/>
    </location>
</feature>
<sequence length="739" mass="77427">MSPVTTFLTLVTAASVANAYWLMGIENFITTERLDPIVNPGTISSHVHSVLGGSNFAMTTDTAKLRQSQCTSIPIAEDKSNYWFPHLYFQWANGNFSSLTGGAVICAFFFAVDYLFDDKPGTTTAFPDDVSLTFAFPYFWKDVNLAIRYQFRMLSGSPLLRTYDSNSFAQQAVTFLCLDFNGQTTRHSELPNKVCPSGVRAQINFPNCWDGKNTDSPDHKSHVAFQANGPDTGGCKDPKFPITLPRIFIEVYWDTNKYPRDQAMNKDQPLVFSHGDPTGYGYHADFINGWDAGVLQKAVDGCNCNIYGDPKCCNDKGIFTLTKDKKCYITPTVDETTTGMLTKLPGNNPVQPAGKTATMFPETSRPALLAPVRVYTDANNPAPRGQVVTPGSNGDAGVRTSSTAAASTSAASSSVAPASSPIVVKPASSTPAAASSAAPVPTSPDAGNTFIAIPSSSGGATSPAVTGSASSTPAPAPTSSTPSPANDNQDGDDDEDCDEDDDDEPAAPSGSSSAAPAPKPTAAPSTTSPDAGDEDGDDEDCDEDEPSSPDSSPSSVPTPATSSPASTNGDADDEDCDDEEPSTPASSSPVSKPTSAPSSSDSGADDEDCDDDDKPSPAPKPSASSSPAKTDDNGDAEDCDDSEPSSPTTTPASPAPTVILAPAPAASSAAPANGSNSYKISYKNGVKCKVRDSSGLGKQFNQYVKRDFSKAVHGHARRPFSHDLSAGRRRFAQSRMQAL</sequence>
<proteinExistence type="predicted"/>
<comment type="caution">
    <text evidence="4">The sequence shown here is derived from an EMBL/GenBank/DDBJ whole genome shotgun (WGS) entry which is preliminary data.</text>
</comment>
<feature type="compositionally biased region" description="Acidic residues" evidence="1">
    <location>
        <begin position="603"/>
        <end position="613"/>
    </location>
</feature>
<feature type="compositionally biased region" description="Acidic residues" evidence="1">
    <location>
        <begin position="489"/>
        <end position="505"/>
    </location>
</feature>
<feature type="compositionally biased region" description="Acidic residues" evidence="1">
    <location>
        <begin position="633"/>
        <end position="643"/>
    </location>
</feature>
<protein>
    <recommendedName>
        <fullName evidence="3">DUF1996 domain-containing protein</fullName>
    </recommendedName>
</protein>